<evidence type="ECO:0000313" key="3">
    <source>
        <dbReference type="Proteomes" id="UP001596997"/>
    </source>
</evidence>
<dbReference type="Pfam" id="PF01844">
    <property type="entry name" value="HNH"/>
    <property type="match status" value="1"/>
</dbReference>
<feature type="domain" description="HNH nuclease" evidence="1">
    <location>
        <begin position="198"/>
        <end position="256"/>
    </location>
</feature>
<keyword evidence="2" id="KW-0378">Hydrolase</keyword>
<keyword evidence="3" id="KW-1185">Reference proteome</keyword>
<protein>
    <submittedName>
        <fullName evidence="2">HNH endonuclease</fullName>
    </submittedName>
</protein>
<dbReference type="CDD" id="cd00085">
    <property type="entry name" value="HNHc"/>
    <property type="match status" value="1"/>
</dbReference>
<organism evidence="2 3">
    <name type="scientific">Pseudofulvibacter geojedonensis</name>
    <dbReference type="NCBI Taxonomy" id="1123758"/>
    <lineage>
        <taxon>Bacteria</taxon>
        <taxon>Pseudomonadati</taxon>
        <taxon>Bacteroidota</taxon>
        <taxon>Flavobacteriia</taxon>
        <taxon>Flavobacteriales</taxon>
        <taxon>Flavobacteriaceae</taxon>
        <taxon>Pseudofulvibacter</taxon>
    </lineage>
</organism>
<name>A0ABW3I5Q0_9FLAO</name>
<comment type="caution">
    <text evidence="2">The sequence shown here is derived from an EMBL/GenBank/DDBJ whole genome shotgun (WGS) entry which is preliminary data.</text>
</comment>
<dbReference type="Proteomes" id="UP001596997">
    <property type="component" value="Unassembled WGS sequence"/>
</dbReference>
<keyword evidence="2" id="KW-0255">Endonuclease</keyword>
<dbReference type="SMART" id="SM00507">
    <property type="entry name" value="HNHc"/>
    <property type="match status" value="1"/>
</dbReference>
<dbReference type="InterPro" id="IPR003615">
    <property type="entry name" value="HNH_nuc"/>
</dbReference>
<evidence type="ECO:0000313" key="2">
    <source>
        <dbReference type="EMBL" id="MFD0965211.1"/>
    </source>
</evidence>
<dbReference type="InterPro" id="IPR002711">
    <property type="entry name" value="HNH"/>
</dbReference>
<dbReference type="Gene3D" id="1.10.30.50">
    <property type="match status" value="1"/>
</dbReference>
<gene>
    <name evidence="2" type="ORF">ACFQ1O_14430</name>
</gene>
<accession>A0ABW3I5Q0</accession>
<dbReference type="GO" id="GO:0004519">
    <property type="term" value="F:endonuclease activity"/>
    <property type="evidence" value="ECO:0007669"/>
    <property type="project" value="UniProtKB-KW"/>
</dbReference>
<dbReference type="EMBL" id="JBHTJM010000011">
    <property type="protein sequence ID" value="MFD0965211.1"/>
    <property type="molecule type" value="Genomic_DNA"/>
</dbReference>
<evidence type="ECO:0000259" key="1">
    <source>
        <dbReference type="SMART" id="SM00507"/>
    </source>
</evidence>
<sequence>MQINHKNITRLKNITNGETGKAYLDLEDKEFVLHYPDRLKGGILEPNSDELIVLFQRESKAKPRFLTHLVRSIDNELIEENERENFRFGRLVEVIAYTGEENKIPFQNSLLSKLDFRNRAWGNAELMTNLIAETELEKYQRNLWELFKPFMSHNLKENEKDYQTYFNDELSKDFETKEGRLLFRNHRIRERDGSISHKKKQIALNEGRYECEICNFSFIDFYGEEYIECHHIIPINQGERITKLEDLALVCSNCHRMLHRKINDKYLSVEQLKNKLKEKKTRHNNA</sequence>
<proteinExistence type="predicted"/>
<reference evidence="3" key="1">
    <citation type="journal article" date="2019" name="Int. J. Syst. Evol. Microbiol.">
        <title>The Global Catalogue of Microorganisms (GCM) 10K type strain sequencing project: providing services to taxonomists for standard genome sequencing and annotation.</title>
        <authorList>
            <consortium name="The Broad Institute Genomics Platform"/>
            <consortium name="The Broad Institute Genome Sequencing Center for Infectious Disease"/>
            <person name="Wu L."/>
            <person name="Ma J."/>
        </authorList>
    </citation>
    <scope>NUCLEOTIDE SEQUENCE [LARGE SCALE GENOMIC DNA]</scope>
    <source>
        <strain evidence="3">CCUG 62114</strain>
    </source>
</reference>
<keyword evidence="2" id="KW-0540">Nuclease</keyword>